<proteinExistence type="inferred from homology"/>
<evidence type="ECO:0000256" key="2">
    <source>
        <dbReference type="ARBA" id="ARBA00006484"/>
    </source>
</evidence>
<dbReference type="InterPro" id="IPR020904">
    <property type="entry name" value="Sc_DH/Rdtase_CS"/>
</dbReference>
<accession>A0AAE0ZPQ3</accession>
<keyword evidence="3" id="KW-0521">NADP</keyword>
<dbReference type="PRINTS" id="PR00081">
    <property type="entry name" value="GDHRDH"/>
</dbReference>
<gene>
    <name evidence="7" type="ORF">RRG08_049266</name>
</gene>
<dbReference type="GO" id="GO:0016491">
    <property type="term" value="F:oxidoreductase activity"/>
    <property type="evidence" value="ECO:0007669"/>
    <property type="project" value="UniProtKB-KW"/>
</dbReference>
<dbReference type="EMBL" id="JAWDGP010003606">
    <property type="protein sequence ID" value="KAK3772776.1"/>
    <property type="molecule type" value="Genomic_DNA"/>
</dbReference>
<dbReference type="AlphaFoldDB" id="A0AAE0ZPQ3"/>
<evidence type="ECO:0000256" key="3">
    <source>
        <dbReference type="ARBA" id="ARBA00022857"/>
    </source>
</evidence>
<dbReference type="Proteomes" id="UP001283361">
    <property type="component" value="Unassembled WGS sequence"/>
</dbReference>
<evidence type="ECO:0000313" key="7">
    <source>
        <dbReference type="EMBL" id="KAK3772776.1"/>
    </source>
</evidence>
<dbReference type="Pfam" id="PF00106">
    <property type="entry name" value="adh_short"/>
    <property type="match status" value="1"/>
</dbReference>
<comment type="caution">
    <text evidence="7">The sequence shown here is derived from an EMBL/GenBank/DDBJ whole genome shotgun (WGS) entry which is preliminary data.</text>
</comment>
<evidence type="ECO:0000256" key="1">
    <source>
        <dbReference type="ARBA" id="ARBA00004240"/>
    </source>
</evidence>
<evidence type="ECO:0000313" key="8">
    <source>
        <dbReference type="Proteomes" id="UP001283361"/>
    </source>
</evidence>
<keyword evidence="6" id="KW-0472">Membrane</keyword>
<dbReference type="InterPro" id="IPR036291">
    <property type="entry name" value="NAD(P)-bd_dom_sf"/>
</dbReference>
<protein>
    <submittedName>
        <fullName evidence="7">Uncharacterized protein</fullName>
    </submittedName>
</protein>
<evidence type="ECO:0000256" key="6">
    <source>
        <dbReference type="SAM" id="Phobius"/>
    </source>
</evidence>
<dbReference type="InterPro" id="IPR002347">
    <property type="entry name" value="SDR_fam"/>
</dbReference>
<dbReference type="CDD" id="cd05356">
    <property type="entry name" value="17beta-HSD1_like_SDR_c"/>
    <property type="match status" value="1"/>
</dbReference>
<dbReference type="PANTHER" id="PTHR43899:SF13">
    <property type="entry name" value="RH59310P"/>
    <property type="match status" value="1"/>
</dbReference>
<keyword evidence="8" id="KW-1185">Reference proteome</keyword>
<dbReference type="PROSITE" id="PS00061">
    <property type="entry name" value="ADH_SHORT"/>
    <property type="match status" value="1"/>
</dbReference>
<reference evidence="7" key="1">
    <citation type="journal article" date="2023" name="G3 (Bethesda)">
        <title>A reference genome for the long-term kleptoplast-retaining sea slug Elysia crispata morphotype clarki.</title>
        <authorList>
            <person name="Eastman K.E."/>
            <person name="Pendleton A.L."/>
            <person name="Shaikh M.A."/>
            <person name="Suttiyut T."/>
            <person name="Ogas R."/>
            <person name="Tomko P."/>
            <person name="Gavelis G."/>
            <person name="Widhalm J.R."/>
            <person name="Wisecaver J.H."/>
        </authorList>
    </citation>
    <scope>NUCLEOTIDE SEQUENCE</scope>
    <source>
        <strain evidence="7">ECLA1</strain>
    </source>
</reference>
<sequence>MFQEYLAGSADIFSGIGALTTGVIAFKIALGLFRFISAHFLSRALGLTANLQKAGSWAVVTGGTDGIGKAYAEQLAAKGINMVLISRSLSKLTDMARDVEEKYKVKTLVIEADFSQPDIYDNIRANIEKLDIGVLVNNVGMSYDFPEYFAEVEDPNFVSRLLHLNCTSVAKMTQIVLPIMLKKRQGYIINIGSSAGSSPTPFLTLYSACKAFVDTFTRALSIEYSGSGVNFQLVSPYFVVSKLSKMWKPSIFVPTPTTFVKGALATVGVQTTTNGFWSHSVQDWIMAVIPMSVITNGLLDNRRRALKKRANAKQNQ</sequence>
<dbReference type="InterPro" id="IPR051019">
    <property type="entry name" value="VLCFA-Steroid_DH"/>
</dbReference>
<keyword evidence="4" id="KW-0560">Oxidoreductase</keyword>
<dbReference type="Gene3D" id="3.40.50.720">
    <property type="entry name" value="NAD(P)-binding Rossmann-like Domain"/>
    <property type="match status" value="1"/>
</dbReference>
<feature type="transmembrane region" description="Helical" evidence="6">
    <location>
        <begin position="12"/>
        <end position="33"/>
    </location>
</feature>
<keyword evidence="6" id="KW-0812">Transmembrane</keyword>
<dbReference type="SUPFAM" id="SSF51735">
    <property type="entry name" value="NAD(P)-binding Rossmann-fold domains"/>
    <property type="match status" value="1"/>
</dbReference>
<name>A0AAE0ZPQ3_9GAST</name>
<organism evidence="7 8">
    <name type="scientific">Elysia crispata</name>
    <name type="common">lettuce slug</name>
    <dbReference type="NCBI Taxonomy" id="231223"/>
    <lineage>
        <taxon>Eukaryota</taxon>
        <taxon>Metazoa</taxon>
        <taxon>Spiralia</taxon>
        <taxon>Lophotrochozoa</taxon>
        <taxon>Mollusca</taxon>
        <taxon>Gastropoda</taxon>
        <taxon>Heterobranchia</taxon>
        <taxon>Euthyneura</taxon>
        <taxon>Panpulmonata</taxon>
        <taxon>Sacoglossa</taxon>
        <taxon>Placobranchoidea</taxon>
        <taxon>Plakobranchidae</taxon>
        <taxon>Elysia</taxon>
    </lineage>
</organism>
<evidence type="ECO:0000256" key="5">
    <source>
        <dbReference type="RuleBase" id="RU000363"/>
    </source>
</evidence>
<comment type="subcellular location">
    <subcellularLocation>
        <location evidence="1">Endoplasmic reticulum</location>
    </subcellularLocation>
</comment>
<dbReference type="FunFam" id="3.40.50.720:FF:000137">
    <property type="entry name" value="Hydroxysteroid (17-beta) dehydrogenase 3"/>
    <property type="match status" value="1"/>
</dbReference>
<evidence type="ECO:0000256" key="4">
    <source>
        <dbReference type="ARBA" id="ARBA00023002"/>
    </source>
</evidence>
<comment type="similarity">
    <text evidence="2 5">Belongs to the short-chain dehydrogenases/reductases (SDR) family.</text>
</comment>
<dbReference type="PANTHER" id="PTHR43899">
    <property type="entry name" value="RH59310P"/>
    <property type="match status" value="1"/>
</dbReference>
<dbReference type="PIRSF" id="PIRSF000126">
    <property type="entry name" value="11-beta-HSD1"/>
    <property type="match status" value="1"/>
</dbReference>
<dbReference type="GO" id="GO:0005783">
    <property type="term" value="C:endoplasmic reticulum"/>
    <property type="evidence" value="ECO:0007669"/>
    <property type="project" value="UniProtKB-SubCell"/>
</dbReference>
<dbReference type="PRINTS" id="PR00080">
    <property type="entry name" value="SDRFAMILY"/>
</dbReference>
<keyword evidence="6" id="KW-1133">Transmembrane helix</keyword>